<protein>
    <submittedName>
        <fullName evidence="2">Uncharacterized protein</fullName>
    </submittedName>
</protein>
<comment type="caution">
    <text evidence="2">The sequence shown here is derived from an EMBL/GenBank/DDBJ whole genome shotgun (WGS) entry which is preliminary data.</text>
</comment>
<evidence type="ECO:0000256" key="1">
    <source>
        <dbReference type="SAM" id="MobiDB-lite"/>
    </source>
</evidence>
<reference evidence="2 3" key="2">
    <citation type="submission" date="2007-01" db="EMBL/GenBank/DDBJ databases">
        <title>Sequencing of the draft genome and assembly of Thermosinus carboxydivorans Nor1.</title>
        <authorList>
            <consortium name="US DOE Joint Genome Institute (JGI-PGF)"/>
            <person name="Copeland A."/>
            <person name="Lucas S."/>
            <person name="Lapidus A."/>
            <person name="Barry K."/>
            <person name="Glavina del Rio T."/>
            <person name="Dalin E."/>
            <person name="Tice H."/>
            <person name="Bruce D."/>
            <person name="Pitluck S."/>
            <person name="Richardson P."/>
        </authorList>
    </citation>
    <scope>NUCLEOTIDE SEQUENCE [LARGE SCALE GENOMIC DNA]</scope>
    <source>
        <strain evidence="2 3">Nor1</strain>
    </source>
</reference>
<reference evidence="2 3" key="1">
    <citation type="submission" date="2007-01" db="EMBL/GenBank/DDBJ databases">
        <title>Annotation of the draft genome assembly of Thermosinus carboxydivorans Nor1.</title>
        <authorList>
            <consortium name="US DOE Joint Genome Institute (JGI-ORNL)"/>
            <person name="Larimer F."/>
            <person name="Land M."/>
            <person name="Hauser L."/>
        </authorList>
    </citation>
    <scope>NUCLEOTIDE SEQUENCE [LARGE SCALE GENOMIC DNA]</scope>
    <source>
        <strain evidence="2 3">Nor1</strain>
    </source>
</reference>
<accession>A1HR38</accession>
<name>A1HR38_9FIRM</name>
<dbReference type="Proteomes" id="UP000005139">
    <property type="component" value="Unassembled WGS sequence"/>
</dbReference>
<feature type="compositionally biased region" description="Basic and acidic residues" evidence="1">
    <location>
        <begin position="234"/>
        <end position="248"/>
    </location>
</feature>
<keyword evidence="3" id="KW-1185">Reference proteome</keyword>
<gene>
    <name evidence="2" type="ORF">TcarDRAFT_1306</name>
</gene>
<feature type="region of interest" description="Disordered" evidence="1">
    <location>
        <begin position="208"/>
        <end position="248"/>
    </location>
</feature>
<sequence>MPPFKSAGGLHFYLAKMTRVSLIRSICKKYASYAWRGGGILAWIELHQAIWTHRKTLLLAAELDLDETYAAAHMIRLWTWALDNAPTGELTGLPAKVIAYGAGWRDDPNTFVNAAIHAGWLDKDGDRLFIHDWQDYAGRLIEKRRANAERMRKARADDVAIKNKACALHVQCTTSACAGATVPNHTVPNQINNIYTLAQSGECERVQQVDGRAAGQDPDGSVEAEKVTATSGEQRAKTPLTDKPETAV</sequence>
<evidence type="ECO:0000313" key="2">
    <source>
        <dbReference type="EMBL" id="EAX47571.1"/>
    </source>
</evidence>
<organism evidence="2 3">
    <name type="scientific">Thermosinus carboxydivorans Nor1</name>
    <dbReference type="NCBI Taxonomy" id="401526"/>
    <lineage>
        <taxon>Bacteria</taxon>
        <taxon>Bacillati</taxon>
        <taxon>Bacillota</taxon>
        <taxon>Negativicutes</taxon>
        <taxon>Selenomonadales</taxon>
        <taxon>Sporomusaceae</taxon>
        <taxon>Thermosinus</taxon>
    </lineage>
</organism>
<dbReference type="EMBL" id="AAWL01000009">
    <property type="protein sequence ID" value="EAX47571.1"/>
    <property type="molecule type" value="Genomic_DNA"/>
</dbReference>
<dbReference type="AlphaFoldDB" id="A1HR38"/>
<dbReference type="eggNOG" id="COG3935">
    <property type="taxonomic scope" value="Bacteria"/>
</dbReference>
<evidence type="ECO:0000313" key="3">
    <source>
        <dbReference type="Proteomes" id="UP000005139"/>
    </source>
</evidence>
<proteinExistence type="predicted"/>